<keyword evidence="2" id="KW-1185">Reference proteome</keyword>
<reference evidence="1 2" key="1">
    <citation type="journal article" date="2016" name="Genome Announc.">
        <title>Whole-Genome Sequence of Rummeliibacillus stabekisii Strain PP9 Isolated from Antarctic Soil.</title>
        <authorList>
            <person name="da Mota F.F."/>
            <person name="Vollu R.E."/>
            <person name="Jurelevicius D."/>
            <person name="Seldin L."/>
        </authorList>
    </citation>
    <scope>NUCLEOTIDE SEQUENCE [LARGE SCALE GENOMIC DNA]</scope>
    <source>
        <strain evidence="1 2">PP9</strain>
    </source>
</reference>
<evidence type="ECO:0000313" key="1">
    <source>
        <dbReference type="EMBL" id="AMW98872.1"/>
    </source>
</evidence>
<sequence>MIDIKEYTDDVATLLIKDIQQEIQRLTEEAVKSIQQQRVLSQKRRLLIESFDSISSAMTQLFIKELIMGMDQEIAILDEKIHKCEAHKEYYNDILEVVRN</sequence>
<evidence type="ECO:0000313" key="2">
    <source>
        <dbReference type="Proteomes" id="UP000076021"/>
    </source>
</evidence>
<gene>
    <name evidence="1" type="ORF">ATY39_05050</name>
</gene>
<dbReference type="KEGG" id="rst:ATY39_05050"/>
<name>A0A143HAY7_9BACL</name>
<organism evidence="1 2">
    <name type="scientific">Rummeliibacillus stabekisii</name>
    <dbReference type="NCBI Taxonomy" id="241244"/>
    <lineage>
        <taxon>Bacteria</taxon>
        <taxon>Bacillati</taxon>
        <taxon>Bacillota</taxon>
        <taxon>Bacilli</taxon>
        <taxon>Bacillales</taxon>
        <taxon>Caryophanaceae</taxon>
        <taxon>Rummeliibacillus</taxon>
    </lineage>
</organism>
<reference evidence="2" key="2">
    <citation type="submission" date="2016-03" db="EMBL/GenBank/DDBJ databases">
        <authorList>
            <person name="Ploux O."/>
        </authorList>
    </citation>
    <scope>NUCLEOTIDE SEQUENCE [LARGE SCALE GENOMIC DNA]</scope>
    <source>
        <strain evidence="2">PP9</strain>
    </source>
</reference>
<dbReference type="RefSeq" id="WP_066786739.1">
    <property type="nucleotide sequence ID" value="NZ_CP014806.1"/>
</dbReference>
<protein>
    <submittedName>
        <fullName evidence="1">Uncharacterized protein</fullName>
    </submittedName>
</protein>
<dbReference type="AlphaFoldDB" id="A0A143HAY7"/>
<dbReference type="STRING" id="241244.ATY39_05050"/>
<dbReference type="Proteomes" id="UP000076021">
    <property type="component" value="Chromosome"/>
</dbReference>
<accession>A0A143HAY7</accession>
<dbReference type="EMBL" id="CP014806">
    <property type="protein sequence ID" value="AMW98872.1"/>
    <property type="molecule type" value="Genomic_DNA"/>
</dbReference>
<proteinExistence type="predicted"/>